<reference evidence="2 3" key="1">
    <citation type="journal article" date="2015" name="Genome Announc.">
        <title>Complete Genome Sequence of Cupriavidus basilensis 4G11, Isolated from the Oak Ridge Field Research Center Site.</title>
        <authorList>
            <person name="Ray J."/>
            <person name="Waters R.J."/>
            <person name="Skerker J.M."/>
            <person name="Kuehl J.V."/>
            <person name="Price M.N."/>
            <person name="Huang J."/>
            <person name="Chakraborty R."/>
            <person name="Arkin A.P."/>
            <person name="Deutschbauer A."/>
        </authorList>
    </citation>
    <scope>NUCLEOTIDE SEQUENCE [LARGE SCALE GENOMIC DNA]</scope>
    <source>
        <strain evidence="2">4G11</strain>
    </source>
</reference>
<dbReference type="InterPro" id="IPR014710">
    <property type="entry name" value="RmlC-like_jellyroll"/>
</dbReference>
<dbReference type="STRING" id="68895.RR42_s2204"/>
<keyword evidence="3" id="KW-1185">Reference proteome</keyword>
<evidence type="ECO:0000259" key="1">
    <source>
        <dbReference type="Pfam" id="PF05899"/>
    </source>
</evidence>
<protein>
    <recommendedName>
        <fullName evidence="1">(S)-ureidoglycine aminohydrolase cupin domain-containing protein</fullName>
    </recommendedName>
</protein>
<dbReference type="EMBL" id="CP010537">
    <property type="protein sequence ID" value="AJG23786.1"/>
    <property type="molecule type" value="Genomic_DNA"/>
</dbReference>
<dbReference type="PANTHER" id="PTHR40943:SF1">
    <property type="entry name" value="CYTOPLASMIC PROTEIN"/>
    <property type="match status" value="1"/>
</dbReference>
<feature type="domain" description="(S)-ureidoglycine aminohydrolase cupin" evidence="1">
    <location>
        <begin position="60"/>
        <end position="128"/>
    </location>
</feature>
<dbReference type="Proteomes" id="UP000031843">
    <property type="component" value="Chromosome secondary"/>
</dbReference>
<evidence type="ECO:0000313" key="3">
    <source>
        <dbReference type="Proteomes" id="UP000031843"/>
    </source>
</evidence>
<dbReference type="RefSeq" id="WP_236702086.1">
    <property type="nucleotide sequence ID" value="NZ_CP010537.1"/>
</dbReference>
<dbReference type="PANTHER" id="PTHR40943">
    <property type="entry name" value="CYTOPLASMIC PROTEIN-RELATED"/>
    <property type="match status" value="1"/>
</dbReference>
<sequence length="189" mass="20592">MGSQTMFGADAPAGTLAQQREGAFASTGDLPMQNCPIEPTWIRSGAPQSRAAQHSRAIDGLASTNVWECTGGTFEWYYDWEETVLILEGQVRVTSATGRVHVLRAGDIGYFPANTTWLWEVDGYVRKVAFCRKQVPVTLRFATRVLARLNVTNRAGEACGAATAALRRAMARIGLRDTSALTLLMTLPL</sequence>
<organism evidence="2 3">
    <name type="scientific">Cupriavidus basilensis</name>
    <dbReference type="NCBI Taxonomy" id="68895"/>
    <lineage>
        <taxon>Bacteria</taxon>
        <taxon>Pseudomonadati</taxon>
        <taxon>Pseudomonadota</taxon>
        <taxon>Betaproteobacteria</taxon>
        <taxon>Burkholderiales</taxon>
        <taxon>Burkholderiaceae</taxon>
        <taxon>Cupriavidus</taxon>
    </lineage>
</organism>
<dbReference type="Pfam" id="PF05899">
    <property type="entry name" value="Cupin_3"/>
    <property type="match status" value="1"/>
</dbReference>
<dbReference type="InterPro" id="IPR008579">
    <property type="entry name" value="UGlyAH_Cupin_dom"/>
</dbReference>
<accession>A0A0C4YSZ5</accession>
<dbReference type="Gene3D" id="2.60.120.10">
    <property type="entry name" value="Jelly Rolls"/>
    <property type="match status" value="1"/>
</dbReference>
<dbReference type="InterPro" id="IPR011051">
    <property type="entry name" value="RmlC_Cupin_sf"/>
</dbReference>
<gene>
    <name evidence="2" type="ORF">RR42_s2204</name>
</gene>
<dbReference type="SUPFAM" id="SSF51182">
    <property type="entry name" value="RmlC-like cupins"/>
    <property type="match status" value="1"/>
</dbReference>
<dbReference type="AlphaFoldDB" id="A0A0C4YSZ5"/>
<dbReference type="KEGG" id="cbw:RR42_s2204"/>
<dbReference type="CDD" id="cd02227">
    <property type="entry name" value="cupin_TM1112-like"/>
    <property type="match status" value="1"/>
</dbReference>
<evidence type="ECO:0000313" key="2">
    <source>
        <dbReference type="EMBL" id="AJG23786.1"/>
    </source>
</evidence>
<name>A0A0C4YSZ5_9BURK</name>
<proteinExistence type="predicted"/>